<accession>A0A2W5RTB2</accession>
<proteinExistence type="predicted"/>
<name>A0A2W5RTB2_ACIJO</name>
<gene>
    <name evidence="2" type="ORF">DI542_05495</name>
</gene>
<protein>
    <recommendedName>
        <fullName evidence="1">TniQ domain-containing protein</fullName>
    </recommendedName>
</protein>
<dbReference type="InterPro" id="IPR009492">
    <property type="entry name" value="TniQ"/>
</dbReference>
<evidence type="ECO:0000259" key="1">
    <source>
        <dbReference type="Pfam" id="PF06527"/>
    </source>
</evidence>
<dbReference type="EMBL" id="QFQJ01000019">
    <property type="protein sequence ID" value="PZQ92389.1"/>
    <property type="molecule type" value="Genomic_DNA"/>
</dbReference>
<evidence type="ECO:0000313" key="3">
    <source>
        <dbReference type="Proteomes" id="UP000249282"/>
    </source>
</evidence>
<dbReference type="Pfam" id="PF06527">
    <property type="entry name" value="TniQ"/>
    <property type="match status" value="1"/>
</dbReference>
<feature type="domain" description="TniQ" evidence="1">
    <location>
        <begin position="5"/>
        <end position="127"/>
    </location>
</feature>
<sequence>MLLARPRIEPNECLVSYLIRISEKNGFKHIGHLLRHAGLAWKNNRVPVHQILTGEFDLNVYLLQLGLTNCSSKIEPIFHSFQHVIDTPYLLVKYPKVCPDCIEEFGFCRFEWSLLPYLACVRHGKLLIDMHSGTGKRLNWYRRYLNKFDDTDVINSLSDVVPFEAIKLSQYIEALLQGGNGISCPEILQGLELRESLSLIHFIVHYRSRLLGGSFQPLSITNGELVQHYQYVWAMFENWPDAYYKFLNQYLEHPMSNKGVGGLNKHFRGLYESLHRQSENKGIARIKVEFDHYIENYWPSVLESKRITRIQLTTRERNVVSKKEAAKILNCHPDRVDKLVQQQKLTPRVFEGKKHYSREQVEGLAMQISSNWTMDEACEALQLTRYQLKQLLDAGILHTLQRPDTFNRDWIIDKVQCQQLIVSLCQKARKKTPPSGALSMTSMQRRGYSIVRLVLAMQAGQIEFGYSHDVEHPLSCKQFTDFTLNNY</sequence>
<organism evidence="2 3">
    <name type="scientific">Acinetobacter johnsonii</name>
    <dbReference type="NCBI Taxonomy" id="40214"/>
    <lineage>
        <taxon>Bacteria</taxon>
        <taxon>Pseudomonadati</taxon>
        <taxon>Pseudomonadota</taxon>
        <taxon>Gammaproteobacteria</taxon>
        <taxon>Moraxellales</taxon>
        <taxon>Moraxellaceae</taxon>
        <taxon>Acinetobacter</taxon>
    </lineage>
</organism>
<dbReference type="AlphaFoldDB" id="A0A2W5RTB2"/>
<comment type="caution">
    <text evidence="2">The sequence shown here is derived from an EMBL/GenBank/DDBJ whole genome shotgun (WGS) entry which is preliminary data.</text>
</comment>
<dbReference type="Proteomes" id="UP000249282">
    <property type="component" value="Unassembled WGS sequence"/>
</dbReference>
<evidence type="ECO:0000313" key="2">
    <source>
        <dbReference type="EMBL" id="PZQ92389.1"/>
    </source>
</evidence>
<reference evidence="2 3" key="1">
    <citation type="submission" date="2017-11" db="EMBL/GenBank/DDBJ databases">
        <title>Infants hospitalized years apart are colonized by the same room-sourced microbial strains.</title>
        <authorList>
            <person name="Brooks B."/>
            <person name="Olm M.R."/>
            <person name="Firek B.A."/>
            <person name="Baker R."/>
            <person name="Thomas B.C."/>
            <person name="Morowitz M.J."/>
            <person name="Banfield J.F."/>
        </authorList>
    </citation>
    <scope>NUCLEOTIDE SEQUENCE [LARGE SCALE GENOMIC DNA]</scope>
    <source>
        <strain evidence="2">S2_003_000_R3_20</strain>
    </source>
</reference>